<dbReference type="Pfam" id="PF07714">
    <property type="entry name" value="PK_Tyr_Ser-Thr"/>
    <property type="match status" value="1"/>
</dbReference>
<sequence length="288" mass="31916">MEGLGSGLFRRHRASSGPLILDHVIKTCQDIARGMKYLHDNNIVHGDLKSSNVLLQSSVTDPRGYVAKVADFGLSQQMMSAKTHITASRTSFGTVTHMPPEVLQQGHLSLAADIYSFGIIMWEMMSGEPPFQNMMQMEVMRKVVLERQRPEFPSWTPVKYRALVDKCWCYEASERIPFQEIYDCLTGLLPDKPSEPSLEVWVSAQREQLRTRSPMSPPSGRVRTASLSSASGRLWTGSLSGRRGVTSASCASSRRGASGGPPSSWVESSSSFDDAAMAALDLKDEWRR</sequence>
<keyword evidence="4" id="KW-1185">Reference proteome</keyword>
<dbReference type="GO" id="GO:0005524">
    <property type="term" value="F:ATP binding"/>
    <property type="evidence" value="ECO:0007669"/>
    <property type="project" value="InterPro"/>
</dbReference>
<dbReference type="InterPro" id="IPR008271">
    <property type="entry name" value="Ser/Thr_kinase_AS"/>
</dbReference>
<reference evidence="3" key="1">
    <citation type="submission" date="2020-12" db="EMBL/GenBank/DDBJ databases">
        <authorList>
            <person name="Iha C."/>
        </authorList>
    </citation>
    <scope>NUCLEOTIDE SEQUENCE</scope>
</reference>
<organism evidence="3 4">
    <name type="scientific">Ostreobium quekettii</name>
    <dbReference type="NCBI Taxonomy" id="121088"/>
    <lineage>
        <taxon>Eukaryota</taxon>
        <taxon>Viridiplantae</taxon>
        <taxon>Chlorophyta</taxon>
        <taxon>core chlorophytes</taxon>
        <taxon>Ulvophyceae</taxon>
        <taxon>TCBD clade</taxon>
        <taxon>Bryopsidales</taxon>
        <taxon>Ostreobineae</taxon>
        <taxon>Ostreobiaceae</taxon>
        <taxon>Ostreobium</taxon>
    </lineage>
</organism>
<dbReference type="PROSITE" id="PS50011">
    <property type="entry name" value="PROTEIN_KINASE_DOM"/>
    <property type="match status" value="1"/>
</dbReference>
<accession>A0A8S1J7B3</accession>
<evidence type="ECO:0000313" key="3">
    <source>
        <dbReference type="EMBL" id="CAD7703198.1"/>
    </source>
</evidence>
<dbReference type="PANTHER" id="PTHR44329:SF214">
    <property type="entry name" value="PROTEIN KINASE DOMAIN-CONTAINING PROTEIN"/>
    <property type="match status" value="1"/>
</dbReference>
<dbReference type="SMART" id="SM00220">
    <property type="entry name" value="S_TKc"/>
    <property type="match status" value="1"/>
</dbReference>
<dbReference type="Proteomes" id="UP000708148">
    <property type="component" value="Unassembled WGS sequence"/>
</dbReference>
<dbReference type="InterPro" id="IPR011009">
    <property type="entry name" value="Kinase-like_dom_sf"/>
</dbReference>
<dbReference type="OrthoDB" id="4062651at2759"/>
<dbReference type="InterPro" id="IPR001245">
    <property type="entry name" value="Ser-Thr/Tyr_kinase_cat_dom"/>
</dbReference>
<dbReference type="Gene3D" id="1.10.510.10">
    <property type="entry name" value="Transferase(Phosphotransferase) domain 1"/>
    <property type="match status" value="1"/>
</dbReference>
<feature type="compositionally biased region" description="Low complexity" evidence="1">
    <location>
        <begin position="247"/>
        <end position="270"/>
    </location>
</feature>
<feature type="region of interest" description="Disordered" evidence="1">
    <location>
        <begin position="209"/>
        <end position="270"/>
    </location>
</feature>
<evidence type="ECO:0000313" key="4">
    <source>
        <dbReference type="Proteomes" id="UP000708148"/>
    </source>
</evidence>
<gene>
    <name evidence="3" type="ORF">OSTQU699_LOCUS8555</name>
</gene>
<evidence type="ECO:0000256" key="1">
    <source>
        <dbReference type="SAM" id="MobiDB-lite"/>
    </source>
</evidence>
<dbReference type="AlphaFoldDB" id="A0A8S1J7B3"/>
<dbReference type="PROSITE" id="PS00108">
    <property type="entry name" value="PROTEIN_KINASE_ST"/>
    <property type="match status" value="1"/>
</dbReference>
<comment type="caution">
    <text evidence="3">The sequence shown here is derived from an EMBL/GenBank/DDBJ whole genome shotgun (WGS) entry which is preliminary data.</text>
</comment>
<dbReference type="InterPro" id="IPR051681">
    <property type="entry name" value="Ser/Thr_Kinases-Pseudokinases"/>
</dbReference>
<dbReference type="SUPFAM" id="SSF56112">
    <property type="entry name" value="Protein kinase-like (PK-like)"/>
    <property type="match status" value="1"/>
</dbReference>
<evidence type="ECO:0000259" key="2">
    <source>
        <dbReference type="PROSITE" id="PS50011"/>
    </source>
</evidence>
<proteinExistence type="predicted"/>
<protein>
    <recommendedName>
        <fullName evidence="2">Protein kinase domain-containing protein</fullName>
    </recommendedName>
</protein>
<dbReference type="EMBL" id="CAJHUC010002107">
    <property type="protein sequence ID" value="CAD7703198.1"/>
    <property type="molecule type" value="Genomic_DNA"/>
</dbReference>
<feature type="domain" description="Protein kinase" evidence="2">
    <location>
        <begin position="1"/>
        <end position="189"/>
    </location>
</feature>
<dbReference type="GO" id="GO:0004674">
    <property type="term" value="F:protein serine/threonine kinase activity"/>
    <property type="evidence" value="ECO:0007669"/>
    <property type="project" value="TreeGrafter"/>
</dbReference>
<dbReference type="PANTHER" id="PTHR44329">
    <property type="entry name" value="SERINE/THREONINE-PROTEIN KINASE TNNI3K-RELATED"/>
    <property type="match status" value="1"/>
</dbReference>
<name>A0A8S1J7B3_9CHLO</name>
<dbReference type="InterPro" id="IPR000719">
    <property type="entry name" value="Prot_kinase_dom"/>
</dbReference>